<dbReference type="AlphaFoldDB" id="A0A4R5VLW4"/>
<name>A0A4R5VLW4_9BACI</name>
<evidence type="ECO:0000313" key="1">
    <source>
        <dbReference type="EMBL" id="MDQ6598894.1"/>
    </source>
</evidence>
<dbReference type="EMBL" id="SMYO01000016">
    <property type="protein sequence ID" value="TDK58204.1"/>
    <property type="molecule type" value="Genomic_DNA"/>
</dbReference>
<dbReference type="RefSeq" id="WP_133338790.1">
    <property type="nucleotide sequence ID" value="NZ_JAVGVR010000001.1"/>
</dbReference>
<sequence length="274" mass="31273">MVKIGRAFLTGALSLGILLGVGTANKTEASSFDTITVKANSIFSLSPNGKLLHVQDSRGKTVYARNLYDLPDLYYYDDDNSIHGYDVKYVDYDRTSGYKTSVKTQVYTKASLTSALIAHTSKGKIYKIQISKDTLLTKVNSKWYKGSIKYMDYKKIGKKWVKKTKTARVYVPYNKVKPITIWKKHVKEALNGYFSPWKREGITLAEYNQIQIGMTYNQVAEYPSFSRAILNNNYMETIPFLFFLTVRSPLLDSVSLPFFLYYIIQPNTLSLLTV</sequence>
<accession>A0A4R5VLW4</accession>
<comment type="caution">
    <text evidence="2">The sequence shown here is derived from an EMBL/GenBank/DDBJ whole genome shotgun (WGS) entry which is preliminary data.</text>
</comment>
<gene>
    <name evidence="2" type="ORF">E2K98_24340</name>
    <name evidence="1" type="ORF">RCG21_21490</name>
</gene>
<dbReference type="EMBL" id="JAVGVR010000001">
    <property type="protein sequence ID" value="MDQ6598894.1"/>
    <property type="molecule type" value="Genomic_DNA"/>
</dbReference>
<evidence type="ECO:0000313" key="2">
    <source>
        <dbReference type="EMBL" id="TDK58204.1"/>
    </source>
</evidence>
<reference evidence="2 3" key="1">
    <citation type="submission" date="2019-03" db="EMBL/GenBank/DDBJ databases">
        <title>Bacillus niacini sp. nov. a Nicotinate-Metabolizing Mesophile Isolated from Soil.</title>
        <authorList>
            <person name="Zhang G."/>
        </authorList>
    </citation>
    <scope>NUCLEOTIDE SEQUENCE [LARGE SCALE GENOMIC DNA]</scope>
    <source>
        <strain evidence="2 3">WN066</strain>
    </source>
</reference>
<dbReference type="Proteomes" id="UP001178888">
    <property type="component" value="Unassembled WGS sequence"/>
</dbReference>
<dbReference type="Proteomes" id="UP000295132">
    <property type="component" value="Unassembled WGS sequence"/>
</dbReference>
<keyword evidence="4" id="KW-1185">Reference proteome</keyword>
<organism evidence="2 3">
    <name type="scientific">Bacillus salipaludis</name>
    <dbReference type="NCBI Taxonomy" id="2547811"/>
    <lineage>
        <taxon>Bacteria</taxon>
        <taxon>Bacillati</taxon>
        <taxon>Bacillota</taxon>
        <taxon>Bacilli</taxon>
        <taxon>Bacillales</taxon>
        <taxon>Bacillaceae</taxon>
        <taxon>Bacillus</taxon>
    </lineage>
</organism>
<protein>
    <submittedName>
        <fullName evidence="2">Uncharacterized protein</fullName>
    </submittedName>
</protein>
<proteinExistence type="predicted"/>
<reference evidence="1" key="2">
    <citation type="submission" date="2023-08" db="EMBL/GenBank/DDBJ databases">
        <title>Nitrogen cycling bacteria in agricultural field soils.</title>
        <authorList>
            <person name="Jang J."/>
        </authorList>
    </citation>
    <scope>NUCLEOTIDE SEQUENCE</scope>
    <source>
        <strain evidence="1">PS3-36</strain>
    </source>
</reference>
<evidence type="ECO:0000313" key="3">
    <source>
        <dbReference type="Proteomes" id="UP000295132"/>
    </source>
</evidence>
<evidence type="ECO:0000313" key="4">
    <source>
        <dbReference type="Proteomes" id="UP001178888"/>
    </source>
</evidence>